<name>A0A6C0EB09_9ZZZZ</name>
<reference evidence="1" key="1">
    <citation type="journal article" date="2020" name="Nature">
        <title>Giant virus diversity and host interactions through global metagenomics.</title>
        <authorList>
            <person name="Schulz F."/>
            <person name="Roux S."/>
            <person name="Paez-Espino D."/>
            <person name="Jungbluth S."/>
            <person name="Walsh D.A."/>
            <person name="Denef V.J."/>
            <person name="McMahon K.D."/>
            <person name="Konstantinidis K.T."/>
            <person name="Eloe-Fadrosh E.A."/>
            <person name="Kyrpides N.C."/>
            <person name="Woyke T."/>
        </authorList>
    </citation>
    <scope>NUCLEOTIDE SEQUENCE</scope>
    <source>
        <strain evidence="1">GVMAG-M-3300023179-27</strain>
    </source>
</reference>
<organism evidence="1">
    <name type="scientific">viral metagenome</name>
    <dbReference type="NCBI Taxonomy" id="1070528"/>
    <lineage>
        <taxon>unclassified sequences</taxon>
        <taxon>metagenomes</taxon>
        <taxon>organismal metagenomes</taxon>
    </lineage>
</organism>
<evidence type="ECO:0000313" key="1">
    <source>
        <dbReference type="EMBL" id="QHT25801.1"/>
    </source>
</evidence>
<protein>
    <submittedName>
        <fullName evidence="1">Uncharacterized protein</fullName>
    </submittedName>
</protein>
<proteinExistence type="predicted"/>
<sequence length="34" mass="4302">MDLTDRRKFQFFYLYIHLSEYINEKMINNSVPFK</sequence>
<dbReference type="EMBL" id="MN739775">
    <property type="protein sequence ID" value="QHT25801.1"/>
    <property type="molecule type" value="Genomic_DNA"/>
</dbReference>
<dbReference type="AlphaFoldDB" id="A0A6C0EB09"/>
<accession>A0A6C0EB09</accession>